<reference evidence="6 7" key="1">
    <citation type="submission" date="2015-01" db="EMBL/GenBank/DDBJ databases">
        <title>Comparative genomics of the lactic acid bacteria isolated from the honey bee gut.</title>
        <authorList>
            <person name="Ellegaard K.M."/>
            <person name="Tamarit D."/>
            <person name="Javelind E."/>
            <person name="Olofsson T."/>
            <person name="Andersson S.G."/>
            <person name="Vasquez A."/>
        </authorList>
    </citation>
    <scope>NUCLEOTIDE SEQUENCE [LARGE SCALE GENOMIC DNA]</scope>
    <source>
        <strain evidence="6 7">Hma2</strain>
    </source>
</reference>
<dbReference type="PROSITE" id="PS50932">
    <property type="entry name" value="HTH_LACI_2"/>
    <property type="match status" value="1"/>
</dbReference>
<dbReference type="STRING" id="1218506.JF75_01540"/>
<accession>A0A0F4LNG6</accession>
<dbReference type="RefSeq" id="WP_046331447.1">
    <property type="nucleotide sequence ID" value="NZ_JBHTBO010000007.1"/>
</dbReference>
<dbReference type="PANTHER" id="PTHR30146:SF95">
    <property type="entry name" value="RIBOSE OPERON REPRESSOR"/>
    <property type="match status" value="1"/>
</dbReference>
<keyword evidence="4" id="KW-0804">Transcription</keyword>
<evidence type="ECO:0000256" key="1">
    <source>
        <dbReference type="ARBA" id="ARBA00022491"/>
    </source>
</evidence>
<dbReference type="EMBL" id="JXLH01000003">
    <property type="protein sequence ID" value="KJY59804.1"/>
    <property type="molecule type" value="Genomic_DNA"/>
</dbReference>
<dbReference type="InterPro" id="IPR001761">
    <property type="entry name" value="Peripla_BP/Lac1_sug-bd_dom"/>
</dbReference>
<protein>
    <submittedName>
        <fullName evidence="6">Putative ribose operon repressor</fullName>
    </submittedName>
</protein>
<dbReference type="OrthoDB" id="9796186at2"/>
<sequence>MKKIGIREVAEEAQVSTATVSRVLNNRGYISKETRDKVQAAMKKLEYYPNDLARALYQKRTYTVGVIFPSNVHPFQAELIQDIEYLLSQKGYKMLLCNSLNNPQKEIDYLTMLRKNQVDGIIVGTHNKHVSGYQNSKLPIVAIDRDLGENTTTVACDNYAGGKMAVQLLIDRGCRQILDIRGDSSVKLPANDRSTAYLDLMKKNNLPENVLEVPFVWSAAKKKETIENYLQSHPQIDGIFAGDDLLASLAIFYLEMHDKRVPEDVKVIGFDGAKQTLLYNPRLTTIRQPIGQIAQVATEKLINKINGKKETDRLDLPVSLYIGHTV</sequence>
<evidence type="ECO:0000256" key="2">
    <source>
        <dbReference type="ARBA" id="ARBA00023015"/>
    </source>
</evidence>
<evidence type="ECO:0000313" key="7">
    <source>
        <dbReference type="Proteomes" id="UP000033612"/>
    </source>
</evidence>
<keyword evidence="2" id="KW-0805">Transcription regulation</keyword>
<keyword evidence="3" id="KW-0238">DNA-binding</keyword>
<dbReference type="Gene3D" id="1.10.260.40">
    <property type="entry name" value="lambda repressor-like DNA-binding domains"/>
    <property type="match status" value="1"/>
</dbReference>
<organism evidence="6 7">
    <name type="scientific">Lactobacillus kimbladii</name>
    <dbReference type="NCBI Taxonomy" id="1218506"/>
    <lineage>
        <taxon>Bacteria</taxon>
        <taxon>Bacillati</taxon>
        <taxon>Bacillota</taxon>
        <taxon>Bacilli</taxon>
        <taxon>Lactobacillales</taxon>
        <taxon>Lactobacillaceae</taxon>
        <taxon>Lactobacillus</taxon>
    </lineage>
</organism>
<dbReference type="CDD" id="cd01392">
    <property type="entry name" value="HTH_LacI"/>
    <property type="match status" value="1"/>
</dbReference>
<dbReference type="InterPro" id="IPR028082">
    <property type="entry name" value="Peripla_BP_I"/>
</dbReference>
<proteinExistence type="predicted"/>
<dbReference type="SUPFAM" id="SSF47413">
    <property type="entry name" value="lambda repressor-like DNA-binding domains"/>
    <property type="match status" value="1"/>
</dbReference>
<feature type="domain" description="HTH lacI-type" evidence="5">
    <location>
        <begin position="4"/>
        <end position="58"/>
    </location>
</feature>
<gene>
    <name evidence="6" type="ORF">JF75_01540</name>
</gene>
<dbReference type="HOGENOM" id="CLU_037628_6_0_9"/>
<dbReference type="InterPro" id="IPR010982">
    <property type="entry name" value="Lambda_DNA-bd_dom_sf"/>
</dbReference>
<dbReference type="PANTHER" id="PTHR30146">
    <property type="entry name" value="LACI-RELATED TRANSCRIPTIONAL REPRESSOR"/>
    <property type="match status" value="1"/>
</dbReference>
<keyword evidence="1" id="KW-0678">Repressor</keyword>
<comment type="caution">
    <text evidence="6">The sequence shown here is derived from an EMBL/GenBank/DDBJ whole genome shotgun (WGS) entry which is preliminary data.</text>
</comment>
<keyword evidence="7" id="KW-1185">Reference proteome</keyword>
<dbReference type="PROSITE" id="PS00356">
    <property type="entry name" value="HTH_LACI_1"/>
    <property type="match status" value="1"/>
</dbReference>
<dbReference type="GO" id="GO:0003700">
    <property type="term" value="F:DNA-binding transcription factor activity"/>
    <property type="evidence" value="ECO:0007669"/>
    <property type="project" value="TreeGrafter"/>
</dbReference>
<dbReference type="GO" id="GO:0000976">
    <property type="term" value="F:transcription cis-regulatory region binding"/>
    <property type="evidence" value="ECO:0007669"/>
    <property type="project" value="TreeGrafter"/>
</dbReference>
<dbReference type="AlphaFoldDB" id="A0A0F4LNG6"/>
<evidence type="ECO:0000256" key="3">
    <source>
        <dbReference type="ARBA" id="ARBA00023125"/>
    </source>
</evidence>
<dbReference type="Pfam" id="PF00356">
    <property type="entry name" value="LacI"/>
    <property type="match status" value="1"/>
</dbReference>
<dbReference type="Pfam" id="PF00532">
    <property type="entry name" value="Peripla_BP_1"/>
    <property type="match status" value="1"/>
</dbReference>
<dbReference type="PATRIC" id="fig|1218506.3.peg.192"/>
<dbReference type="Proteomes" id="UP000033612">
    <property type="component" value="Unassembled WGS sequence"/>
</dbReference>
<evidence type="ECO:0000259" key="5">
    <source>
        <dbReference type="PROSITE" id="PS50932"/>
    </source>
</evidence>
<name>A0A0F4LNG6_9LACO</name>
<dbReference type="CDD" id="cd06291">
    <property type="entry name" value="PBP1_Qymf-like"/>
    <property type="match status" value="1"/>
</dbReference>
<evidence type="ECO:0000313" key="6">
    <source>
        <dbReference type="EMBL" id="KJY59804.1"/>
    </source>
</evidence>
<dbReference type="InterPro" id="IPR000843">
    <property type="entry name" value="HTH_LacI"/>
</dbReference>
<dbReference type="SUPFAM" id="SSF53822">
    <property type="entry name" value="Periplasmic binding protein-like I"/>
    <property type="match status" value="1"/>
</dbReference>
<dbReference type="SMART" id="SM00354">
    <property type="entry name" value="HTH_LACI"/>
    <property type="match status" value="1"/>
</dbReference>
<dbReference type="Gene3D" id="3.40.50.2300">
    <property type="match status" value="2"/>
</dbReference>
<evidence type="ECO:0000256" key="4">
    <source>
        <dbReference type="ARBA" id="ARBA00023163"/>
    </source>
</evidence>